<dbReference type="InterPro" id="IPR028889">
    <property type="entry name" value="USP"/>
</dbReference>
<dbReference type="InterPro" id="IPR001394">
    <property type="entry name" value="Peptidase_C19_UCH"/>
</dbReference>
<dbReference type="Gene3D" id="3.90.70.10">
    <property type="entry name" value="Cysteine proteinases"/>
    <property type="match status" value="1"/>
</dbReference>
<gene>
    <name evidence="4" type="ORF">ECRASSUSDP1_LOCUS13950</name>
</gene>
<keyword evidence="2" id="KW-1133">Transmembrane helix</keyword>
<dbReference type="Pfam" id="PF00443">
    <property type="entry name" value="UCH"/>
    <property type="match status" value="1"/>
</dbReference>
<dbReference type="EMBL" id="CAMPGE010013912">
    <property type="protein sequence ID" value="CAI2372619.1"/>
    <property type="molecule type" value="Genomic_DNA"/>
</dbReference>
<feature type="domain" description="USP" evidence="3">
    <location>
        <begin position="61"/>
        <end position="379"/>
    </location>
</feature>
<dbReference type="InterPro" id="IPR038765">
    <property type="entry name" value="Papain-like_cys_pep_sf"/>
</dbReference>
<feature type="region of interest" description="Disordered" evidence="1">
    <location>
        <begin position="37"/>
        <end position="58"/>
    </location>
</feature>
<dbReference type="GO" id="GO:0016579">
    <property type="term" value="P:protein deubiquitination"/>
    <property type="evidence" value="ECO:0007669"/>
    <property type="project" value="InterPro"/>
</dbReference>
<accession>A0AAD2CV88</accession>
<keyword evidence="2" id="KW-0472">Membrane</keyword>
<dbReference type="InterPro" id="IPR050185">
    <property type="entry name" value="Ub_carboxyl-term_hydrolase"/>
</dbReference>
<organism evidence="4 5">
    <name type="scientific">Euplotes crassus</name>
    <dbReference type="NCBI Taxonomy" id="5936"/>
    <lineage>
        <taxon>Eukaryota</taxon>
        <taxon>Sar</taxon>
        <taxon>Alveolata</taxon>
        <taxon>Ciliophora</taxon>
        <taxon>Intramacronucleata</taxon>
        <taxon>Spirotrichea</taxon>
        <taxon>Hypotrichia</taxon>
        <taxon>Euplotida</taxon>
        <taxon>Euplotidae</taxon>
        <taxon>Moneuplotes</taxon>
    </lineage>
</organism>
<evidence type="ECO:0000259" key="3">
    <source>
        <dbReference type="PROSITE" id="PS50235"/>
    </source>
</evidence>
<evidence type="ECO:0000256" key="1">
    <source>
        <dbReference type="SAM" id="MobiDB-lite"/>
    </source>
</evidence>
<dbReference type="InterPro" id="IPR018200">
    <property type="entry name" value="USP_CS"/>
</dbReference>
<evidence type="ECO:0000256" key="2">
    <source>
        <dbReference type="SAM" id="Phobius"/>
    </source>
</evidence>
<sequence length="382" mass="44572">MNTIAIVGICIAAATIAVLAVLMIWCLFLKRDRGGEQEEENEDDIEQGRNREREERIGEGKGIRNRGLDCFMNAPLQCFVGMDDFCDRIKDEEGINVDNDEAESDDELNGKSGVLEKFKRFIEIYKKDDNCNMVDCEFLREAFEAEFPSSEQHDTRQFIMELFEAIQSEQNISNQPFISSGHKDHKDAWEEYTKNNTSIIDDFFIGMYETKFQCECKEIETVYEQFNHISLPITIKNSLETFNLWLKNCKKNTYSEFKCKKCNSFKKFEIVKQITKFPQYLILAFERLDTHKNVKLDGIINFPLNFTMPDPDNNENNKQTIEYDLNSIINHSGFIHQGHYTAKSLRNDQWLNFNDSLYEPLLGPPINDPKAYILFYKKKVSS</sequence>
<dbReference type="AlphaFoldDB" id="A0AAD2CV88"/>
<dbReference type="Proteomes" id="UP001295684">
    <property type="component" value="Unassembled WGS sequence"/>
</dbReference>
<keyword evidence="2" id="KW-0812">Transmembrane</keyword>
<name>A0AAD2CV88_EUPCR</name>
<dbReference type="PROSITE" id="PS50235">
    <property type="entry name" value="USP_3"/>
    <property type="match status" value="1"/>
</dbReference>
<dbReference type="PANTHER" id="PTHR21646:SF46">
    <property type="entry name" value="UBIQUITIN CARBOXYL-TERMINAL HYDROLASE"/>
    <property type="match status" value="1"/>
</dbReference>
<dbReference type="PANTHER" id="PTHR21646">
    <property type="entry name" value="UBIQUITIN CARBOXYL-TERMINAL HYDROLASE"/>
    <property type="match status" value="1"/>
</dbReference>
<dbReference type="PROSITE" id="PS00973">
    <property type="entry name" value="USP_2"/>
    <property type="match status" value="1"/>
</dbReference>
<keyword evidence="5" id="KW-1185">Reference proteome</keyword>
<evidence type="ECO:0000313" key="4">
    <source>
        <dbReference type="EMBL" id="CAI2372619.1"/>
    </source>
</evidence>
<protein>
    <recommendedName>
        <fullName evidence="3">USP domain-containing protein</fullName>
    </recommendedName>
</protein>
<feature type="transmembrane region" description="Helical" evidence="2">
    <location>
        <begin position="6"/>
        <end position="28"/>
    </location>
</feature>
<proteinExistence type="predicted"/>
<dbReference type="SUPFAM" id="SSF54001">
    <property type="entry name" value="Cysteine proteinases"/>
    <property type="match status" value="1"/>
</dbReference>
<evidence type="ECO:0000313" key="5">
    <source>
        <dbReference type="Proteomes" id="UP001295684"/>
    </source>
</evidence>
<reference evidence="4" key="1">
    <citation type="submission" date="2023-07" db="EMBL/GenBank/DDBJ databases">
        <authorList>
            <consortium name="AG Swart"/>
            <person name="Singh M."/>
            <person name="Singh A."/>
            <person name="Seah K."/>
            <person name="Emmerich C."/>
        </authorList>
    </citation>
    <scope>NUCLEOTIDE SEQUENCE</scope>
    <source>
        <strain evidence="4">DP1</strain>
    </source>
</reference>
<comment type="caution">
    <text evidence="4">The sequence shown here is derived from an EMBL/GenBank/DDBJ whole genome shotgun (WGS) entry which is preliminary data.</text>
</comment>
<dbReference type="GO" id="GO:0004843">
    <property type="term" value="F:cysteine-type deubiquitinase activity"/>
    <property type="evidence" value="ECO:0007669"/>
    <property type="project" value="InterPro"/>
</dbReference>
<feature type="compositionally biased region" description="Basic and acidic residues" evidence="1">
    <location>
        <begin position="46"/>
        <end position="58"/>
    </location>
</feature>